<protein>
    <submittedName>
        <fullName evidence="2">Uncharacterized protein</fullName>
    </submittedName>
</protein>
<dbReference type="Proteomes" id="UP000028045">
    <property type="component" value="Unassembled WGS sequence"/>
</dbReference>
<organism evidence="2 3">
    <name type="scientific">Stachybotrys chartarum (strain CBS 109288 / IBT 7711)</name>
    <name type="common">Toxic black mold</name>
    <name type="synonym">Stilbospora chartarum</name>
    <dbReference type="NCBI Taxonomy" id="1280523"/>
    <lineage>
        <taxon>Eukaryota</taxon>
        <taxon>Fungi</taxon>
        <taxon>Dikarya</taxon>
        <taxon>Ascomycota</taxon>
        <taxon>Pezizomycotina</taxon>
        <taxon>Sordariomycetes</taxon>
        <taxon>Hypocreomycetidae</taxon>
        <taxon>Hypocreales</taxon>
        <taxon>Stachybotryaceae</taxon>
        <taxon>Stachybotrys</taxon>
    </lineage>
</organism>
<feature type="transmembrane region" description="Helical" evidence="1">
    <location>
        <begin position="64"/>
        <end position="84"/>
    </location>
</feature>
<dbReference type="EMBL" id="KL648632">
    <property type="protein sequence ID" value="KEY67089.1"/>
    <property type="molecule type" value="Genomic_DNA"/>
</dbReference>
<evidence type="ECO:0000313" key="3">
    <source>
        <dbReference type="Proteomes" id="UP000028045"/>
    </source>
</evidence>
<evidence type="ECO:0000256" key="1">
    <source>
        <dbReference type="SAM" id="Phobius"/>
    </source>
</evidence>
<reference evidence="2 3" key="1">
    <citation type="journal article" date="2014" name="BMC Genomics">
        <title>Comparative genome sequencing reveals chemotype-specific gene clusters in the toxigenic black mold Stachybotrys.</title>
        <authorList>
            <person name="Semeiks J."/>
            <person name="Borek D."/>
            <person name="Otwinowski Z."/>
            <person name="Grishin N.V."/>
        </authorList>
    </citation>
    <scope>NUCLEOTIDE SEQUENCE [LARGE SCALE GENOMIC DNA]</scope>
    <source>
        <strain evidence="3">CBS 109288 / IBT 7711</strain>
    </source>
</reference>
<dbReference type="HOGENOM" id="CLU_2265476_0_0_1"/>
<name>A0A084AP60_STACB</name>
<keyword evidence="1" id="KW-1133">Transmembrane helix</keyword>
<sequence>MSTSRNVLDYSFKPLSYSTSVFVRSYSADKNDLLAGSIQSTRTIEDDVLPEEYTLGRTPSWHSAYRVISSGIGMILSIIYVIIFRPDTELSTDLRNSLSWDYI</sequence>
<keyword evidence="1" id="KW-0812">Transmembrane</keyword>
<keyword evidence="1" id="KW-0472">Membrane</keyword>
<gene>
    <name evidence="2" type="ORF">S7711_07064</name>
</gene>
<proteinExistence type="predicted"/>
<keyword evidence="3" id="KW-1185">Reference proteome</keyword>
<dbReference type="AlphaFoldDB" id="A0A084AP60"/>
<evidence type="ECO:0000313" key="2">
    <source>
        <dbReference type="EMBL" id="KEY67089.1"/>
    </source>
</evidence>
<accession>A0A084AP60</accession>